<dbReference type="PANTHER" id="PTHR43235">
    <property type="entry name" value="GLUTAMINE AMIDOTRANSFERASE PB2B2.05-RELATED"/>
    <property type="match status" value="1"/>
</dbReference>
<accession>A0A6J6LLS4</accession>
<name>A0A6J6LLS4_9ZZZZ</name>
<gene>
    <name evidence="1" type="ORF">UFOPK2310_00169</name>
</gene>
<dbReference type="InterPro" id="IPR011697">
    <property type="entry name" value="Peptidase_C26"/>
</dbReference>
<dbReference type="GO" id="GO:0033969">
    <property type="term" value="F:gamma-glutamyl-gamma-aminobutyrate hydrolase activity"/>
    <property type="evidence" value="ECO:0007669"/>
    <property type="project" value="TreeGrafter"/>
</dbReference>
<evidence type="ECO:0000313" key="1">
    <source>
        <dbReference type="EMBL" id="CAB4662810.1"/>
    </source>
</evidence>
<dbReference type="InterPro" id="IPR029062">
    <property type="entry name" value="Class_I_gatase-like"/>
</dbReference>
<dbReference type="EMBL" id="CAEZWW010000010">
    <property type="protein sequence ID" value="CAB4662810.1"/>
    <property type="molecule type" value="Genomic_DNA"/>
</dbReference>
<organism evidence="1">
    <name type="scientific">freshwater metagenome</name>
    <dbReference type="NCBI Taxonomy" id="449393"/>
    <lineage>
        <taxon>unclassified sequences</taxon>
        <taxon>metagenomes</taxon>
        <taxon>ecological metagenomes</taxon>
    </lineage>
</organism>
<reference evidence="1" key="1">
    <citation type="submission" date="2020-05" db="EMBL/GenBank/DDBJ databases">
        <authorList>
            <person name="Chiriac C."/>
            <person name="Salcher M."/>
            <person name="Ghai R."/>
            <person name="Kavagutti S V."/>
        </authorList>
    </citation>
    <scope>NUCLEOTIDE SEQUENCE</scope>
</reference>
<dbReference type="CDD" id="cd01745">
    <property type="entry name" value="GATase1_2"/>
    <property type="match status" value="1"/>
</dbReference>
<dbReference type="GO" id="GO:0006598">
    <property type="term" value="P:polyamine catabolic process"/>
    <property type="evidence" value="ECO:0007669"/>
    <property type="project" value="TreeGrafter"/>
</dbReference>
<dbReference type="PANTHER" id="PTHR43235:SF1">
    <property type="entry name" value="GLUTAMINE AMIDOTRANSFERASE PB2B2.05-RELATED"/>
    <property type="match status" value="1"/>
</dbReference>
<dbReference type="GO" id="GO:0005829">
    <property type="term" value="C:cytosol"/>
    <property type="evidence" value="ECO:0007669"/>
    <property type="project" value="TreeGrafter"/>
</dbReference>
<dbReference type="Gene3D" id="3.40.50.880">
    <property type="match status" value="1"/>
</dbReference>
<dbReference type="Pfam" id="PF07722">
    <property type="entry name" value="Peptidase_C26"/>
    <property type="match status" value="1"/>
</dbReference>
<proteinExistence type="predicted"/>
<dbReference type="SUPFAM" id="SSF52317">
    <property type="entry name" value="Class I glutamine amidotransferase-like"/>
    <property type="match status" value="1"/>
</dbReference>
<dbReference type="PROSITE" id="PS51273">
    <property type="entry name" value="GATASE_TYPE_1"/>
    <property type="match status" value="1"/>
</dbReference>
<dbReference type="InterPro" id="IPR044668">
    <property type="entry name" value="PuuD-like"/>
</dbReference>
<sequence>MNEPLIGITTRVIEASGLGAVPKGIDGAHLWGVFADYCEAVSAAGGVPVMLPRSVDPTVIVTRLDGLLLSGGEDVDPIRYGMEPVPQSTHHDQARDEFEFQLVAAAIECGVPILAICRGCQVVNVARGGTLIQHLAEVDGFSHAETDEHRSMRRHSVEVATESMLRAALGTDVDSDGNAAVNSYHHQAIAEPGRGLRIVAWAPDGTVEAVESAEQRVLAVQWHPEMHAGVDPIFKWLIAESTKRRTA</sequence>
<dbReference type="AlphaFoldDB" id="A0A6J6LLS4"/>
<protein>
    <submittedName>
        <fullName evidence="1">Unannotated protein</fullName>
    </submittedName>
</protein>